<dbReference type="GO" id="GO:0032259">
    <property type="term" value="P:methylation"/>
    <property type="evidence" value="ECO:0007669"/>
    <property type="project" value="UniProtKB-KW"/>
</dbReference>
<evidence type="ECO:0000256" key="1">
    <source>
        <dbReference type="ARBA" id="ARBA00022603"/>
    </source>
</evidence>
<dbReference type="Proteomes" id="UP001304088">
    <property type="component" value="Chromosome"/>
</dbReference>
<organism evidence="8 9">
    <name type="scientific">Streptococcus suivaginalis</name>
    <dbReference type="NCBI Taxonomy" id="3028082"/>
    <lineage>
        <taxon>Bacteria</taxon>
        <taxon>Bacillati</taxon>
        <taxon>Bacillota</taxon>
        <taxon>Bacilli</taxon>
        <taxon>Lactobacillales</taxon>
        <taxon>Streptococcaceae</taxon>
        <taxon>Streptococcus</taxon>
    </lineage>
</organism>
<evidence type="ECO:0000256" key="3">
    <source>
        <dbReference type="ARBA" id="ARBA00022691"/>
    </source>
</evidence>
<dbReference type="InterPro" id="IPR031303">
    <property type="entry name" value="C5_meth_CS"/>
</dbReference>
<dbReference type="REBASE" id="768708">
    <property type="entry name" value="M1.Ssp29896ORF4570P"/>
</dbReference>
<dbReference type="PROSITE" id="PS00094">
    <property type="entry name" value="C5_MTASE_1"/>
    <property type="match status" value="1"/>
</dbReference>
<dbReference type="InterPro" id="IPR029063">
    <property type="entry name" value="SAM-dependent_MTases_sf"/>
</dbReference>
<proteinExistence type="inferred from homology"/>
<evidence type="ECO:0000256" key="6">
    <source>
        <dbReference type="RuleBase" id="RU000416"/>
    </source>
</evidence>
<name>A0AA97A1P1_9STRE</name>
<dbReference type="GO" id="GO:0009307">
    <property type="term" value="P:DNA restriction-modification system"/>
    <property type="evidence" value="ECO:0007669"/>
    <property type="project" value="UniProtKB-KW"/>
</dbReference>
<dbReference type="InterPro" id="IPR018117">
    <property type="entry name" value="C5_DNA_meth_AS"/>
</dbReference>
<keyword evidence="4" id="KW-0680">Restriction system</keyword>
<gene>
    <name evidence="8" type="ORF">PXH68_04570</name>
</gene>
<dbReference type="PANTHER" id="PTHR10629">
    <property type="entry name" value="CYTOSINE-SPECIFIC METHYLTRANSFERASE"/>
    <property type="match status" value="1"/>
</dbReference>
<dbReference type="GO" id="GO:0044027">
    <property type="term" value="P:negative regulation of gene expression via chromosomal CpG island methylation"/>
    <property type="evidence" value="ECO:0007669"/>
    <property type="project" value="TreeGrafter"/>
</dbReference>
<feature type="active site" evidence="5">
    <location>
        <position position="83"/>
    </location>
</feature>
<evidence type="ECO:0000256" key="4">
    <source>
        <dbReference type="ARBA" id="ARBA00022747"/>
    </source>
</evidence>
<keyword evidence="3 5" id="KW-0949">S-adenosyl-L-methionine</keyword>
<keyword evidence="2 5" id="KW-0808">Transferase</keyword>
<dbReference type="KEGG" id="ssuv:PXH68_04570"/>
<dbReference type="NCBIfam" id="TIGR00675">
    <property type="entry name" value="dcm"/>
    <property type="match status" value="1"/>
</dbReference>
<dbReference type="GO" id="GO:0003677">
    <property type="term" value="F:DNA binding"/>
    <property type="evidence" value="ECO:0007669"/>
    <property type="project" value="TreeGrafter"/>
</dbReference>
<accession>A0AA97A1P1</accession>
<dbReference type="GO" id="GO:0003886">
    <property type="term" value="F:DNA (cytosine-5-)-methyltransferase activity"/>
    <property type="evidence" value="ECO:0007669"/>
    <property type="project" value="UniProtKB-EC"/>
</dbReference>
<dbReference type="PROSITE" id="PS00095">
    <property type="entry name" value="C5_MTASE_2"/>
    <property type="match status" value="1"/>
</dbReference>
<dbReference type="PROSITE" id="PS51679">
    <property type="entry name" value="SAM_MT_C5"/>
    <property type="match status" value="1"/>
</dbReference>
<evidence type="ECO:0000256" key="2">
    <source>
        <dbReference type="ARBA" id="ARBA00022679"/>
    </source>
</evidence>
<comment type="catalytic activity">
    <reaction evidence="7">
        <text>a 2'-deoxycytidine in DNA + S-adenosyl-L-methionine = a 5-methyl-2'-deoxycytidine in DNA + S-adenosyl-L-homocysteine + H(+)</text>
        <dbReference type="Rhea" id="RHEA:13681"/>
        <dbReference type="Rhea" id="RHEA-COMP:11369"/>
        <dbReference type="Rhea" id="RHEA-COMP:11370"/>
        <dbReference type="ChEBI" id="CHEBI:15378"/>
        <dbReference type="ChEBI" id="CHEBI:57856"/>
        <dbReference type="ChEBI" id="CHEBI:59789"/>
        <dbReference type="ChEBI" id="CHEBI:85452"/>
        <dbReference type="ChEBI" id="CHEBI:85454"/>
        <dbReference type="EC" id="2.1.1.37"/>
    </reaction>
</comment>
<evidence type="ECO:0000256" key="5">
    <source>
        <dbReference type="PROSITE-ProRule" id="PRU01016"/>
    </source>
</evidence>
<dbReference type="AlphaFoldDB" id="A0AA97A1P1"/>
<dbReference type="PRINTS" id="PR00105">
    <property type="entry name" value="C5METTRFRASE"/>
</dbReference>
<dbReference type="RefSeq" id="WP_316716039.1">
    <property type="nucleotide sequence ID" value="NZ_CP118733.1"/>
</dbReference>
<evidence type="ECO:0000313" key="9">
    <source>
        <dbReference type="Proteomes" id="UP001304088"/>
    </source>
</evidence>
<dbReference type="Gene3D" id="3.90.120.10">
    <property type="entry name" value="DNA Methylase, subunit A, domain 2"/>
    <property type="match status" value="1"/>
</dbReference>
<reference evidence="8 9" key="1">
    <citation type="submission" date="2023-02" db="EMBL/GenBank/DDBJ databases">
        <title>Streptococcus sp. Genome Sequencing and Assembly.</title>
        <authorList>
            <person name="Shore S.M."/>
            <person name="Nicholson T.L."/>
        </authorList>
    </citation>
    <scope>NUCLEOTIDE SEQUENCE [LARGE SCALE GENOMIC DNA]</scope>
    <source>
        <strain evidence="8 9">29896</strain>
    </source>
</reference>
<dbReference type="Gene3D" id="3.40.50.150">
    <property type="entry name" value="Vaccinia Virus protein VP39"/>
    <property type="match status" value="1"/>
</dbReference>
<evidence type="ECO:0000256" key="7">
    <source>
        <dbReference type="RuleBase" id="RU000417"/>
    </source>
</evidence>
<dbReference type="InterPro" id="IPR001525">
    <property type="entry name" value="C5_MeTfrase"/>
</dbReference>
<keyword evidence="1 5" id="KW-0489">Methyltransferase</keyword>
<evidence type="ECO:0000313" key="8">
    <source>
        <dbReference type="EMBL" id="WNY47990.1"/>
    </source>
</evidence>
<dbReference type="EC" id="2.1.1.37" evidence="7"/>
<comment type="similarity">
    <text evidence="5 6">Belongs to the class I-like SAM-binding methyltransferase superfamily. C5-methyltransferase family.</text>
</comment>
<dbReference type="SUPFAM" id="SSF53335">
    <property type="entry name" value="S-adenosyl-L-methionine-dependent methyltransferases"/>
    <property type="match status" value="1"/>
</dbReference>
<dbReference type="Pfam" id="PF00145">
    <property type="entry name" value="DNA_methylase"/>
    <property type="match status" value="1"/>
</dbReference>
<dbReference type="EMBL" id="CP118733">
    <property type="protein sequence ID" value="WNY47990.1"/>
    <property type="molecule type" value="Genomic_DNA"/>
</dbReference>
<dbReference type="PANTHER" id="PTHR10629:SF52">
    <property type="entry name" value="DNA (CYTOSINE-5)-METHYLTRANSFERASE 1"/>
    <property type="match status" value="1"/>
</dbReference>
<dbReference type="InterPro" id="IPR050390">
    <property type="entry name" value="C5-Methyltransferase"/>
</dbReference>
<keyword evidence="9" id="KW-1185">Reference proteome</keyword>
<sequence>MTKNNVIDLFSGAGGLSQGFKQAGYNILMGVDFDDAALRTYGHNLKDSIALKADLFDEETAIKEIEENLNGNTVDVVIAGPPCQGFSLTGSRDINDSRNKLYVAVVHAVKHFQPKAFLIENVPGMATLYKGKVKEQIINTFEDMGYNVSVTDKPLLAADYGVPQMRKRMFFVGFRKDLGYDYFTFPEPTLTPEDYIGTADAISDLPSLVDDMGEENIPYFTAAQSDYQKLMRKNSSTIHNHIGTKHTDEVKWVISQVPEGGNHKDLPEGVGTSRKFNEAWTRYHSQKPSKTIDTGHRNHFHYKWNRVPTVRENARLQSFPDDFEFLGTKTQQNKQVGNAVPPLLAQAIGEKMAEHLKEGKVNDK</sequence>
<protein>
    <recommendedName>
        <fullName evidence="7">Cytosine-specific methyltransferase</fullName>
        <ecNumber evidence="7">2.1.1.37</ecNumber>
    </recommendedName>
</protein>